<reference evidence="1" key="2">
    <citation type="submission" date="2018-08" db="UniProtKB">
        <authorList>
            <consortium name="EnsemblPlants"/>
        </authorList>
    </citation>
    <scope>IDENTIFICATION</scope>
    <source>
        <strain evidence="1">Yugu1</strain>
    </source>
</reference>
<name>K3ZGK6_SETIT</name>
<proteinExistence type="predicted"/>
<protein>
    <submittedName>
        <fullName evidence="1">Uncharacterized protein</fullName>
    </submittedName>
</protein>
<dbReference type="EnsemblPlants" id="KQL15612">
    <property type="protein sequence ID" value="KQL15612"/>
    <property type="gene ID" value="SETIT_025708mg"/>
</dbReference>
<sequence>MWAEKEMFRVGRIHFLVAAQKFSRSTAAAACCTLYVLLQTRR</sequence>
<dbReference type="HOGENOM" id="CLU_3261451_0_0_1"/>
<dbReference type="InParanoid" id="K3ZGK6"/>
<evidence type="ECO:0000313" key="1">
    <source>
        <dbReference type="EnsemblPlants" id="KQL15612"/>
    </source>
</evidence>
<organism evidence="1 2">
    <name type="scientific">Setaria italica</name>
    <name type="common">Foxtail millet</name>
    <name type="synonym">Panicum italicum</name>
    <dbReference type="NCBI Taxonomy" id="4555"/>
    <lineage>
        <taxon>Eukaryota</taxon>
        <taxon>Viridiplantae</taxon>
        <taxon>Streptophyta</taxon>
        <taxon>Embryophyta</taxon>
        <taxon>Tracheophyta</taxon>
        <taxon>Spermatophyta</taxon>
        <taxon>Magnoliopsida</taxon>
        <taxon>Liliopsida</taxon>
        <taxon>Poales</taxon>
        <taxon>Poaceae</taxon>
        <taxon>PACMAD clade</taxon>
        <taxon>Panicoideae</taxon>
        <taxon>Panicodae</taxon>
        <taxon>Paniceae</taxon>
        <taxon>Cenchrinae</taxon>
        <taxon>Setaria</taxon>
    </lineage>
</organism>
<dbReference type="EMBL" id="AGNK02001737">
    <property type="status" value="NOT_ANNOTATED_CDS"/>
    <property type="molecule type" value="Genomic_DNA"/>
</dbReference>
<dbReference type="AlphaFoldDB" id="K3ZGK6"/>
<reference evidence="2" key="1">
    <citation type="journal article" date="2012" name="Nat. Biotechnol.">
        <title>Reference genome sequence of the model plant Setaria.</title>
        <authorList>
            <person name="Bennetzen J.L."/>
            <person name="Schmutz J."/>
            <person name="Wang H."/>
            <person name="Percifield R."/>
            <person name="Hawkins J."/>
            <person name="Pontaroli A.C."/>
            <person name="Estep M."/>
            <person name="Feng L."/>
            <person name="Vaughn J.N."/>
            <person name="Grimwood J."/>
            <person name="Jenkins J."/>
            <person name="Barry K."/>
            <person name="Lindquist E."/>
            <person name="Hellsten U."/>
            <person name="Deshpande S."/>
            <person name="Wang X."/>
            <person name="Wu X."/>
            <person name="Mitros T."/>
            <person name="Triplett J."/>
            <person name="Yang X."/>
            <person name="Ye C.Y."/>
            <person name="Mauro-Herrera M."/>
            <person name="Wang L."/>
            <person name="Li P."/>
            <person name="Sharma M."/>
            <person name="Sharma R."/>
            <person name="Ronald P.C."/>
            <person name="Panaud O."/>
            <person name="Kellogg E.A."/>
            <person name="Brutnell T.P."/>
            <person name="Doust A.N."/>
            <person name="Tuskan G.A."/>
            <person name="Rokhsar D."/>
            <person name="Devos K.M."/>
        </authorList>
    </citation>
    <scope>NUCLEOTIDE SEQUENCE [LARGE SCALE GENOMIC DNA]</scope>
    <source>
        <strain evidence="2">cv. Yugu1</strain>
    </source>
</reference>
<dbReference type="Gramene" id="KQL15612">
    <property type="protein sequence ID" value="KQL15612"/>
    <property type="gene ID" value="SETIT_025708mg"/>
</dbReference>
<accession>K3ZGK6</accession>
<evidence type="ECO:0000313" key="2">
    <source>
        <dbReference type="Proteomes" id="UP000004995"/>
    </source>
</evidence>
<dbReference type="Proteomes" id="UP000004995">
    <property type="component" value="Unassembled WGS sequence"/>
</dbReference>
<keyword evidence="2" id="KW-1185">Reference proteome</keyword>